<gene>
    <name evidence="1" type="primary">env</name>
</gene>
<name>O56122_HV1</name>
<reference evidence="1" key="1">
    <citation type="submission" date="1997-09" db="EMBL/GenBank/DDBJ databases">
        <title>Genetic variability of HIV-1 isolates from Minas Gerais, Brazil: phylogenetic analysis of C2V3 env region.</title>
        <authorList>
            <person name="Carneiro-Proietti A.B.F."/>
            <person name="Barbosa E.F."/>
            <person name="Silva J.G."/>
            <person name="Carvalho A.F."/>
            <person name="Kroon E.G."/>
            <person name="Ferreira P.C.P."/>
        </authorList>
    </citation>
    <scope>NUCLEOTIDE SEQUENCE</scope>
    <source>
        <strain evidence="1">BH-CRM</strain>
    </source>
</reference>
<dbReference type="SUPFAM" id="SSF56502">
    <property type="entry name" value="gp120 core"/>
    <property type="match status" value="1"/>
</dbReference>
<feature type="non-terminal residue" evidence="1">
    <location>
        <position position="57"/>
    </location>
</feature>
<feature type="non-terminal residue" evidence="1">
    <location>
        <position position="1"/>
    </location>
</feature>
<organismHost>
    <name type="scientific">Homo sapiens</name>
    <name type="common">Human</name>
    <dbReference type="NCBI Taxonomy" id="9606"/>
</organismHost>
<proteinExistence type="predicted"/>
<sequence>NGTGPCTNVSTVQCTHGISHSVHSTAVKWQSSLNCTRPNNKTRKSIHIGPGRAFYAT</sequence>
<dbReference type="EMBL" id="AF025926">
    <property type="protein sequence ID" value="AAB94094.1"/>
    <property type="molecule type" value="Genomic_DNA"/>
</dbReference>
<accession>O56122</accession>
<keyword evidence="1" id="KW-0261">Viral envelope protein</keyword>
<dbReference type="Gene3D" id="2.170.40.20">
    <property type="entry name" value="Human immunodeficiency virus 1, Gp160, envelope glycoprotein"/>
    <property type="match status" value="2"/>
</dbReference>
<dbReference type="InterPro" id="IPR036377">
    <property type="entry name" value="Gp120_core_sf"/>
</dbReference>
<keyword evidence="1" id="KW-0946">Virion</keyword>
<evidence type="ECO:0000313" key="1">
    <source>
        <dbReference type="EMBL" id="AAB94094.1"/>
    </source>
</evidence>
<organism evidence="1">
    <name type="scientific">Human immunodeficiency virus type 1</name>
    <name type="common">HIV-1</name>
    <dbReference type="NCBI Taxonomy" id="11676"/>
    <lineage>
        <taxon>Viruses</taxon>
        <taxon>Riboviria</taxon>
        <taxon>Pararnavirae</taxon>
        <taxon>Artverviricota</taxon>
        <taxon>Revtraviricetes</taxon>
        <taxon>Ortervirales</taxon>
        <taxon>Retroviridae</taxon>
        <taxon>Orthoretrovirinae</taxon>
        <taxon>Lentivirus</taxon>
        <taxon>Lentivirus humimdef1</taxon>
    </lineage>
</organism>
<protein>
    <submittedName>
        <fullName evidence="1">Envelope glycoprotein</fullName>
    </submittedName>
</protein>
<dbReference type="GO" id="GO:0019031">
    <property type="term" value="C:viral envelope"/>
    <property type="evidence" value="ECO:0007669"/>
    <property type="project" value="UniProtKB-KW"/>
</dbReference>